<dbReference type="GO" id="GO:0003677">
    <property type="term" value="F:DNA binding"/>
    <property type="evidence" value="ECO:0007669"/>
    <property type="project" value="UniProtKB-UniRule"/>
</dbReference>
<keyword evidence="4 8" id="KW-0371">Homeobox</keyword>
<evidence type="ECO:0000313" key="12">
    <source>
        <dbReference type="Proteomes" id="UP000078561"/>
    </source>
</evidence>
<sequence>MSSSKSLRVFSPVVLFHDTTTNTADKALPQQHAKIGEYKEKIMRMMERNAKLWSTKMISQPMENDDDINVSPSTSTASTTSSSSASSCDSIETIDTLLHEPRYHHPIEPATKDPYPSLLYTSAFRAAAEKNTKMPPPPPLSLSSTCSSPTLLTPGLSAISVSSPTTSTPPPTAATSKSSTTTTANGQKKRRRGNLPKEVTEFLKRWLVDHKKHPYPSEKEKIDLARQTGLTVNQISNWFINARRQSYPDDTRRWAFRRTKLPNFEMNDCYSVAIR</sequence>
<organism evidence="11">
    <name type="scientific">Absidia glauca</name>
    <name type="common">Pin mould</name>
    <dbReference type="NCBI Taxonomy" id="4829"/>
    <lineage>
        <taxon>Eukaryota</taxon>
        <taxon>Fungi</taxon>
        <taxon>Fungi incertae sedis</taxon>
        <taxon>Mucoromycota</taxon>
        <taxon>Mucoromycotina</taxon>
        <taxon>Mucoromycetes</taxon>
        <taxon>Mucorales</taxon>
        <taxon>Cunninghamellaceae</taxon>
        <taxon>Absidia</taxon>
    </lineage>
</organism>
<dbReference type="InterPro" id="IPR009057">
    <property type="entry name" value="Homeodomain-like_sf"/>
</dbReference>
<dbReference type="InterPro" id="IPR008422">
    <property type="entry name" value="KN_HD"/>
</dbReference>
<accession>A0A168LZW0</accession>
<keyword evidence="3 8" id="KW-0238">DNA-binding</keyword>
<dbReference type="SMART" id="SM00389">
    <property type="entry name" value="HOX"/>
    <property type="match status" value="1"/>
</dbReference>
<dbReference type="SUPFAM" id="SSF46689">
    <property type="entry name" value="Homeodomain-like"/>
    <property type="match status" value="1"/>
</dbReference>
<dbReference type="Gene3D" id="1.10.10.60">
    <property type="entry name" value="Homeodomain-like"/>
    <property type="match status" value="1"/>
</dbReference>
<dbReference type="PROSITE" id="PS50071">
    <property type="entry name" value="HOMEOBOX_2"/>
    <property type="match status" value="1"/>
</dbReference>
<dbReference type="OrthoDB" id="10056939at2759"/>
<protein>
    <recommendedName>
        <fullName evidence="10">Homeobox domain-containing protein</fullName>
    </recommendedName>
</protein>
<dbReference type="GO" id="GO:0006355">
    <property type="term" value="P:regulation of DNA-templated transcription"/>
    <property type="evidence" value="ECO:0007669"/>
    <property type="project" value="InterPro"/>
</dbReference>
<dbReference type="Pfam" id="PF05920">
    <property type="entry name" value="Homeobox_KN"/>
    <property type="match status" value="1"/>
</dbReference>
<dbReference type="FunFam" id="1.10.10.60:FF:000059">
    <property type="entry name" value="TGFB-induced factor homeobox 1"/>
    <property type="match status" value="1"/>
</dbReference>
<feature type="DNA-binding region" description="Homeobox" evidence="8">
    <location>
        <begin position="188"/>
        <end position="250"/>
    </location>
</feature>
<feature type="region of interest" description="Disordered" evidence="9">
    <location>
        <begin position="155"/>
        <end position="196"/>
    </location>
</feature>
<evidence type="ECO:0000256" key="6">
    <source>
        <dbReference type="ARBA" id="ARBA00023242"/>
    </source>
</evidence>
<feature type="region of interest" description="Disordered" evidence="9">
    <location>
        <begin position="63"/>
        <end position="89"/>
    </location>
</feature>
<proteinExistence type="inferred from homology"/>
<dbReference type="OMA" id="WAFRRTK"/>
<dbReference type="EMBL" id="LT551908">
    <property type="protein sequence ID" value="SAL97755.1"/>
    <property type="molecule type" value="Genomic_DNA"/>
</dbReference>
<evidence type="ECO:0000256" key="7">
    <source>
        <dbReference type="ARBA" id="ARBA00038021"/>
    </source>
</evidence>
<dbReference type="PANTHER" id="PTHR11850">
    <property type="entry name" value="HOMEOBOX PROTEIN TRANSCRIPTION FACTORS"/>
    <property type="match status" value="1"/>
</dbReference>
<evidence type="ECO:0000256" key="9">
    <source>
        <dbReference type="SAM" id="MobiDB-lite"/>
    </source>
</evidence>
<evidence type="ECO:0000313" key="11">
    <source>
        <dbReference type="EMBL" id="SAL97755.1"/>
    </source>
</evidence>
<evidence type="ECO:0000256" key="8">
    <source>
        <dbReference type="PROSITE-ProRule" id="PRU00108"/>
    </source>
</evidence>
<dbReference type="CDD" id="cd00086">
    <property type="entry name" value="homeodomain"/>
    <property type="match status" value="1"/>
</dbReference>
<keyword evidence="2" id="KW-0805">Transcription regulation</keyword>
<feature type="domain" description="Homeobox" evidence="10">
    <location>
        <begin position="186"/>
        <end position="249"/>
    </location>
</feature>
<keyword evidence="12" id="KW-1185">Reference proteome</keyword>
<evidence type="ECO:0000256" key="3">
    <source>
        <dbReference type="ARBA" id="ARBA00023125"/>
    </source>
</evidence>
<dbReference type="InterPro" id="IPR050224">
    <property type="entry name" value="TALE_homeobox"/>
</dbReference>
<name>A0A168LZW0_ABSGL</name>
<reference evidence="11" key="1">
    <citation type="submission" date="2016-04" db="EMBL/GenBank/DDBJ databases">
        <authorList>
            <person name="Evans L.H."/>
            <person name="Alamgir A."/>
            <person name="Owens N."/>
            <person name="Weber N.D."/>
            <person name="Virtaneva K."/>
            <person name="Barbian K."/>
            <person name="Babar A."/>
            <person name="Rosenke K."/>
        </authorList>
    </citation>
    <scope>NUCLEOTIDE SEQUENCE [LARGE SCALE GENOMIC DNA]</scope>
    <source>
        <strain evidence="11">CBS 101.48</strain>
    </source>
</reference>
<evidence type="ECO:0000256" key="5">
    <source>
        <dbReference type="ARBA" id="ARBA00023163"/>
    </source>
</evidence>
<keyword evidence="6 8" id="KW-0539">Nucleus</keyword>
<evidence type="ECO:0000256" key="4">
    <source>
        <dbReference type="ARBA" id="ARBA00023155"/>
    </source>
</evidence>
<gene>
    <name evidence="11" type="primary">ABSGL_03263.1 scaffold 4278</name>
</gene>
<dbReference type="GO" id="GO:0005634">
    <property type="term" value="C:nucleus"/>
    <property type="evidence" value="ECO:0007669"/>
    <property type="project" value="UniProtKB-SubCell"/>
</dbReference>
<dbReference type="Proteomes" id="UP000078561">
    <property type="component" value="Unassembled WGS sequence"/>
</dbReference>
<feature type="compositionally biased region" description="Low complexity" evidence="9">
    <location>
        <begin position="155"/>
        <end position="166"/>
    </location>
</feature>
<comment type="similarity">
    <text evidence="7">Belongs to the TALE/TGIF homeobox family.</text>
</comment>
<evidence type="ECO:0000259" key="10">
    <source>
        <dbReference type="PROSITE" id="PS50071"/>
    </source>
</evidence>
<evidence type="ECO:0000256" key="1">
    <source>
        <dbReference type="ARBA" id="ARBA00004123"/>
    </source>
</evidence>
<dbReference type="InParanoid" id="A0A168LZW0"/>
<comment type="subcellular location">
    <subcellularLocation>
        <location evidence="1 8">Nucleus</location>
    </subcellularLocation>
</comment>
<keyword evidence="5" id="KW-0804">Transcription</keyword>
<feature type="compositionally biased region" description="Low complexity" evidence="9">
    <location>
        <begin position="173"/>
        <end position="184"/>
    </location>
</feature>
<dbReference type="InterPro" id="IPR001356">
    <property type="entry name" value="HD"/>
</dbReference>
<feature type="compositionally biased region" description="Low complexity" evidence="9">
    <location>
        <begin position="73"/>
        <end position="87"/>
    </location>
</feature>
<dbReference type="AlphaFoldDB" id="A0A168LZW0"/>
<dbReference type="STRING" id="4829.A0A168LZW0"/>
<evidence type="ECO:0000256" key="2">
    <source>
        <dbReference type="ARBA" id="ARBA00023015"/>
    </source>
</evidence>